<protein>
    <submittedName>
        <fullName evidence="2">Ribosomal L7Ae/L30e/S12e/Gadd45 family protein</fullName>
    </submittedName>
</protein>
<dbReference type="Pfam" id="PF01248">
    <property type="entry name" value="Ribosomal_L7Ae"/>
    <property type="match status" value="1"/>
</dbReference>
<dbReference type="Proteomes" id="UP001524478">
    <property type="component" value="Unassembled WGS sequence"/>
</dbReference>
<evidence type="ECO:0000313" key="3">
    <source>
        <dbReference type="Proteomes" id="UP001524478"/>
    </source>
</evidence>
<evidence type="ECO:0000259" key="1">
    <source>
        <dbReference type="Pfam" id="PF01248"/>
    </source>
</evidence>
<reference evidence="2 3" key="1">
    <citation type="submission" date="2022-06" db="EMBL/GenBank/DDBJ databases">
        <title>Isolation of gut microbiota from human fecal samples.</title>
        <authorList>
            <person name="Pamer E.G."/>
            <person name="Barat B."/>
            <person name="Waligurski E."/>
            <person name="Medina S."/>
            <person name="Paddock L."/>
            <person name="Mostad J."/>
        </authorList>
    </citation>
    <scope>NUCLEOTIDE SEQUENCE [LARGE SCALE GENOMIC DNA]</scope>
    <source>
        <strain evidence="2 3">DFI.7.95</strain>
    </source>
</reference>
<keyword evidence="3" id="KW-1185">Reference proteome</keyword>
<dbReference type="RefSeq" id="WP_094904398.1">
    <property type="nucleotide sequence ID" value="NZ_JAHLOH010000025.1"/>
</dbReference>
<sequence length="80" mass="8645">MLSKLNGTNKIVGAKQVKRALNSQEVEAVFIANDADNKVINEIKEICISKQIQVIYVDNMKKLGDACGIDVNAATAALLK</sequence>
<name>A0ABT1SHA3_9FIRM</name>
<dbReference type="InterPro" id="IPR029064">
    <property type="entry name" value="Ribosomal_eL30-like_sf"/>
</dbReference>
<dbReference type="Gene3D" id="3.30.1330.30">
    <property type="match status" value="1"/>
</dbReference>
<organism evidence="2 3">
    <name type="scientific">Tissierella carlieri</name>
    <dbReference type="NCBI Taxonomy" id="689904"/>
    <lineage>
        <taxon>Bacteria</taxon>
        <taxon>Bacillati</taxon>
        <taxon>Bacillota</taxon>
        <taxon>Tissierellia</taxon>
        <taxon>Tissierellales</taxon>
        <taxon>Tissierellaceae</taxon>
        <taxon>Tissierella</taxon>
    </lineage>
</organism>
<proteinExistence type="predicted"/>
<dbReference type="InterPro" id="IPR004038">
    <property type="entry name" value="Ribosomal_eL8/eL30/eS12/Gad45"/>
</dbReference>
<feature type="domain" description="Ribosomal protein eL8/eL30/eS12/Gadd45" evidence="1">
    <location>
        <begin position="11"/>
        <end position="76"/>
    </location>
</feature>
<comment type="caution">
    <text evidence="2">The sequence shown here is derived from an EMBL/GenBank/DDBJ whole genome shotgun (WGS) entry which is preliminary data.</text>
</comment>
<gene>
    <name evidence="2" type="ORF">NE686_22015</name>
</gene>
<accession>A0ABT1SHA3</accession>
<dbReference type="SUPFAM" id="SSF55315">
    <property type="entry name" value="L30e-like"/>
    <property type="match status" value="1"/>
</dbReference>
<evidence type="ECO:0000313" key="2">
    <source>
        <dbReference type="EMBL" id="MCQ4925784.1"/>
    </source>
</evidence>
<dbReference type="EMBL" id="JANGAC010000031">
    <property type="protein sequence ID" value="MCQ4925784.1"/>
    <property type="molecule type" value="Genomic_DNA"/>
</dbReference>